<dbReference type="Proteomes" id="UP000588098">
    <property type="component" value="Unassembled WGS sequence"/>
</dbReference>
<dbReference type="RefSeq" id="WP_184569263.1">
    <property type="nucleotide sequence ID" value="NZ_JACHJL010000002.1"/>
</dbReference>
<reference evidence="1 2" key="1">
    <citation type="submission" date="2020-08" db="EMBL/GenBank/DDBJ databases">
        <title>Genomic Encyclopedia of Type Strains, Phase III (KMG-III): the genomes of soil and plant-associated and newly described type strains.</title>
        <authorList>
            <person name="Whitman W."/>
        </authorList>
    </citation>
    <scope>NUCLEOTIDE SEQUENCE [LARGE SCALE GENOMIC DNA]</scope>
    <source>
        <strain evidence="1 2">CECT 8305</strain>
    </source>
</reference>
<dbReference type="EMBL" id="JACHJL010000002">
    <property type="protein sequence ID" value="MBB5933958.1"/>
    <property type="molecule type" value="Genomic_DNA"/>
</dbReference>
<keyword evidence="2" id="KW-1185">Reference proteome</keyword>
<name>A0A7W9Q6D3_9ACTN</name>
<evidence type="ECO:0000313" key="1">
    <source>
        <dbReference type="EMBL" id="MBB5933958.1"/>
    </source>
</evidence>
<evidence type="ECO:0000313" key="2">
    <source>
        <dbReference type="Proteomes" id="UP000588098"/>
    </source>
</evidence>
<accession>A0A7W9Q6D3</accession>
<proteinExistence type="predicted"/>
<dbReference type="AlphaFoldDB" id="A0A7W9Q6D3"/>
<sequence length="83" mass="9339">MDLTDELRSKAGVFADEHEGLWVSVAEGNTVVFGGTREAELFRAAADWLFADPRCEVFAIRWDRVPHDPPLRLAISLERLPDS</sequence>
<protein>
    <submittedName>
        <fullName evidence="1">Uncharacterized protein</fullName>
    </submittedName>
</protein>
<comment type="caution">
    <text evidence="1">The sequence shown here is derived from an EMBL/GenBank/DDBJ whole genome shotgun (WGS) entry which is preliminary data.</text>
</comment>
<gene>
    <name evidence="1" type="ORF">FHS42_000984</name>
</gene>
<organism evidence="1 2">
    <name type="scientific">Streptomyces zagrosensis</name>
    <dbReference type="NCBI Taxonomy" id="1042984"/>
    <lineage>
        <taxon>Bacteria</taxon>
        <taxon>Bacillati</taxon>
        <taxon>Actinomycetota</taxon>
        <taxon>Actinomycetes</taxon>
        <taxon>Kitasatosporales</taxon>
        <taxon>Streptomycetaceae</taxon>
        <taxon>Streptomyces</taxon>
    </lineage>
</organism>